<sequence length="547" mass="55044">MSLCADTEHEARPAKRSRQAQAPGKASARDAESARARDLAAREDAVAAREVALTAREAATTARELAASARETAAVMREEALEAREAEAAAREEEVARREDGARSREETAAMREGAAAAREAAARAREREATAREEAARARIAAAEALERAAALKEQQAARAAGCSVHERLSLEVPVPREPTPAVRQLPAGTRHIPEVPRGRDAPDRRLVASAAQPSAAAAAGFLHVSSATAVGPTAPGAPDAELTARAATQQPGIEGGAQADALQQEQQVEASGRELAGSGGDGHVSMEPPSGSEREVSNGPASGSPLAAGTPPLPVPAGAMAPPQPQQEQHPQQQRPRVSLPGAAAAARSEDTHAAPPARGQAEAAGPGAAVIGAGTMAAVDAVAAGPSAADAAAAAPALLPSSSGQGRDARGARVLPQVPRAPSPPNGAAPRPPQSSVPALAAPAPHAERVAGSQRAAAPAPAPTAAAAPAAVAAAAAATAASADTEPVWGREQNAVLLELLPKKGMGPAVLQEVHERLGGRFGLVVITNKARALMAYMLEEATG</sequence>
<dbReference type="AlphaFoldDB" id="A0A835WD93"/>
<feature type="compositionally biased region" description="Basic and acidic residues" evidence="1">
    <location>
        <begin position="121"/>
        <end position="131"/>
    </location>
</feature>
<comment type="caution">
    <text evidence="2">The sequence shown here is derived from an EMBL/GenBank/DDBJ whole genome shotgun (WGS) entry which is preliminary data.</text>
</comment>
<feature type="compositionally biased region" description="Low complexity" evidence="1">
    <location>
        <begin position="356"/>
        <end position="365"/>
    </location>
</feature>
<feature type="compositionally biased region" description="Basic and acidic residues" evidence="1">
    <location>
        <begin position="1"/>
        <end position="13"/>
    </location>
</feature>
<name>A0A835WD93_9CHLO</name>
<evidence type="ECO:0000256" key="1">
    <source>
        <dbReference type="SAM" id="MobiDB-lite"/>
    </source>
</evidence>
<gene>
    <name evidence="2" type="ORF">HYH02_008731</name>
</gene>
<dbReference type="OrthoDB" id="552769at2759"/>
<feature type="region of interest" description="Disordered" evidence="1">
    <location>
        <begin position="83"/>
        <end position="131"/>
    </location>
</feature>
<evidence type="ECO:0000313" key="3">
    <source>
        <dbReference type="Proteomes" id="UP000613740"/>
    </source>
</evidence>
<feature type="region of interest" description="Disordered" evidence="1">
    <location>
        <begin position="1"/>
        <end position="38"/>
    </location>
</feature>
<accession>A0A835WD93</accession>
<feature type="compositionally biased region" description="Basic and acidic residues" evidence="1">
    <location>
        <begin position="83"/>
        <end position="110"/>
    </location>
</feature>
<evidence type="ECO:0000313" key="2">
    <source>
        <dbReference type="EMBL" id="KAG2445263.1"/>
    </source>
</evidence>
<feature type="compositionally biased region" description="Basic and acidic residues" evidence="1">
    <location>
        <begin position="27"/>
        <end position="38"/>
    </location>
</feature>
<organism evidence="2 3">
    <name type="scientific">Chlamydomonas schloesseri</name>
    <dbReference type="NCBI Taxonomy" id="2026947"/>
    <lineage>
        <taxon>Eukaryota</taxon>
        <taxon>Viridiplantae</taxon>
        <taxon>Chlorophyta</taxon>
        <taxon>core chlorophytes</taxon>
        <taxon>Chlorophyceae</taxon>
        <taxon>CS clade</taxon>
        <taxon>Chlamydomonadales</taxon>
        <taxon>Chlamydomonadaceae</taxon>
        <taxon>Chlamydomonas</taxon>
    </lineage>
</organism>
<reference evidence="2" key="1">
    <citation type="journal article" date="2020" name="bioRxiv">
        <title>Comparative genomics of Chlamydomonas.</title>
        <authorList>
            <person name="Craig R.J."/>
            <person name="Hasan A.R."/>
            <person name="Ness R.W."/>
            <person name="Keightley P.D."/>
        </authorList>
    </citation>
    <scope>NUCLEOTIDE SEQUENCE</scope>
    <source>
        <strain evidence="2">CCAP 11/173</strain>
    </source>
</reference>
<keyword evidence="3" id="KW-1185">Reference proteome</keyword>
<proteinExistence type="predicted"/>
<feature type="compositionally biased region" description="Low complexity" evidence="1">
    <location>
        <begin position="318"/>
        <end position="338"/>
    </location>
</feature>
<protein>
    <submittedName>
        <fullName evidence="2">Uncharacterized protein</fullName>
    </submittedName>
</protein>
<feature type="region of interest" description="Disordered" evidence="1">
    <location>
        <begin position="259"/>
        <end position="365"/>
    </location>
</feature>
<dbReference type="Proteomes" id="UP000613740">
    <property type="component" value="Unassembled WGS sequence"/>
</dbReference>
<feature type="compositionally biased region" description="Low complexity" evidence="1">
    <location>
        <begin position="111"/>
        <end position="120"/>
    </location>
</feature>
<feature type="compositionally biased region" description="Pro residues" evidence="1">
    <location>
        <begin position="422"/>
        <end position="438"/>
    </location>
</feature>
<dbReference type="EMBL" id="JAEHOD010000027">
    <property type="protein sequence ID" value="KAG2445263.1"/>
    <property type="molecule type" value="Genomic_DNA"/>
</dbReference>
<feature type="region of interest" description="Disordered" evidence="1">
    <location>
        <begin position="402"/>
        <end position="465"/>
    </location>
</feature>